<dbReference type="EMBL" id="CP134501">
    <property type="protein sequence ID" value="WNF32666.1"/>
    <property type="molecule type" value="Genomic_DNA"/>
</dbReference>
<protein>
    <recommendedName>
        <fullName evidence="4">HNH/ENDO VII superfamily nuclease</fullName>
    </recommendedName>
</protein>
<evidence type="ECO:0008006" key="4">
    <source>
        <dbReference type="Google" id="ProtNLM"/>
    </source>
</evidence>
<accession>A0ABY9W945</accession>
<keyword evidence="1" id="KW-1133">Transmembrane helix</keyword>
<evidence type="ECO:0000313" key="2">
    <source>
        <dbReference type="EMBL" id="WNF32666.1"/>
    </source>
</evidence>
<dbReference type="Proteomes" id="UP001303701">
    <property type="component" value="Chromosome"/>
</dbReference>
<organism evidence="2 3">
    <name type="scientific">Aeribacillus composti</name>
    <dbReference type="NCBI Taxonomy" id="1868734"/>
    <lineage>
        <taxon>Bacteria</taxon>
        <taxon>Bacillati</taxon>
        <taxon>Bacillota</taxon>
        <taxon>Bacilli</taxon>
        <taxon>Bacillales</taxon>
        <taxon>Bacillaceae</taxon>
        <taxon>Aeribacillus</taxon>
    </lineage>
</organism>
<keyword evidence="1" id="KW-0472">Membrane</keyword>
<name>A0ABY9W945_9BACI</name>
<dbReference type="RefSeq" id="WP_311066492.1">
    <property type="nucleotide sequence ID" value="NZ_CP134501.1"/>
</dbReference>
<gene>
    <name evidence="2" type="ORF">RI196_15715</name>
</gene>
<evidence type="ECO:0000256" key="1">
    <source>
        <dbReference type="SAM" id="Phobius"/>
    </source>
</evidence>
<dbReference type="GeneID" id="301127439"/>
<reference evidence="2 3" key="1">
    <citation type="submission" date="2023-09" db="EMBL/GenBank/DDBJ databases">
        <title>Different Types of Thermotolerant Ring-Cleaving Dioxygenases derived from Aeribacillus composti HB-1 applied for multiple aromatic hydrocarbons removal.</title>
        <authorList>
            <person name="Cao L."/>
            <person name="Li M."/>
            <person name="Ma T."/>
        </authorList>
    </citation>
    <scope>NUCLEOTIDE SEQUENCE [LARGE SCALE GENOMIC DNA]</scope>
    <source>
        <strain evidence="2 3">HB-1</strain>
    </source>
</reference>
<proteinExistence type="predicted"/>
<evidence type="ECO:0000313" key="3">
    <source>
        <dbReference type="Proteomes" id="UP001303701"/>
    </source>
</evidence>
<sequence>MDVKYIPSEWERTKKGIGDLIGLGAWGKGMIDNLKDISDLLEDAQSDIAKYDSDGVISFTHTDRKSQYQQLYEDYLVLHRFSGRVGDIVDRTIDEPFYQDIDAFVEAMRNLSISEIKTKNHIGVKEIIVVPGTYGTQETIEVPKAEVGLEDLFSGSNYYARLMEREYASWKELNPHQDFSEKEYIKNALNSYAFQYESIKDGQMNKEFWGQIAALVVIVGVSFICPPAGMALGMAYGTLELSSAVSGKDWISGRELETGERVFRGVLAPLDIVPGVSALSRFSSAARFSPLREASDLQLLTGLKTGFQQKSQRASDIVVHAEKDIVARIRNAKAWAKEVPQHLKIGAANGALQVGRFVDNAITNLKNVIPDRQMGFAMEGVGDVKVPAENTHAVENKIRAYLSKVDGVNVGGNKVNNDGFEYNIKDTGTGESTIDPKLEKYVCESFEGIGKEAQDNFNKYLRDNVWCDETLSNAEKIEIMKANFNKLTPEQKINFNVLNDVRVIKNADYSNWGEWPDIDWPSFPGLNKDTAIGVFNKETGEILIPSELDRIGSPFGNNLGVVENGYHSTQSERSICYIENEYARNTYYFDKTYYKDAIDAIKNFSIDHPEYSVNKINSIIDKLNIKNGTNNPHITENVIANWYSQYKAFQSNPELVALCKEKEIDSTYGVMGEAAPWEKNGEIITTGGAKQINTPINVKALEDIGILQNKGGW</sequence>
<keyword evidence="3" id="KW-1185">Reference proteome</keyword>
<feature type="transmembrane region" description="Helical" evidence="1">
    <location>
        <begin position="212"/>
        <end position="236"/>
    </location>
</feature>
<keyword evidence="1" id="KW-0812">Transmembrane</keyword>